<dbReference type="STRING" id="279113.CPter91_4821"/>
<evidence type="ECO:0000313" key="4">
    <source>
        <dbReference type="Proteomes" id="UP000074561"/>
    </source>
</evidence>
<dbReference type="Proteomes" id="UP000074561">
    <property type="component" value="Chromosome"/>
</dbReference>
<feature type="transmembrane region" description="Helical" evidence="1">
    <location>
        <begin position="97"/>
        <end position="116"/>
    </location>
</feature>
<dbReference type="PANTHER" id="PTHR38785:SF1">
    <property type="entry name" value="HOMOLOG OF VIRK"/>
    <property type="match status" value="1"/>
</dbReference>
<dbReference type="InterPro" id="IPR036938">
    <property type="entry name" value="PAP2/HPO_sf"/>
</dbReference>
<evidence type="ECO:0000259" key="2">
    <source>
        <dbReference type="Pfam" id="PF01569"/>
    </source>
</evidence>
<feature type="transmembrane region" description="Helical" evidence="1">
    <location>
        <begin position="57"/>
        <end position="77"/>
    </location>
</feature>
<dbReference type="KEGG" id="cpra:CPter91_4821"/>
<keyword evidence="1" id="KW-0472">Membrane</keyword>
<accession>A0A127QAU2</accession>
<dbReference type="EMBL" id="CP013234">
    <property type="protein sequence ID" value="AMP07116.1"/>
    <property type="molecule type" value="Genomic_DNA"/>
</dbReference>
<dbReference type="SUPFAM" id="SSF48317">
    <property type="entry name" value="Acid phosphatase/Vanadium-dependent haloperoxidase"/>
    <property type="match status" value="1"/>
</dbReference>
<dbReference type="Gene3D" id="1.20.144.10">
    <property type="entry name" value="Phosphatidic acid phosphatase type 2/haloperoxidase"/>
    <property type="match status" value="1"/>
</dbReference>
<dbReference type="InterPro" id="IPR000326">
    <property type="entry name" value="PAP2/HPO"/>
</dbReference>
<feature type="transmembrane region" description="Helical" evidence="1">
    <location>
        <begin position="123"/>
        <end position="140"/>
    </location>
</feature>
<proteinExistence type="predicted"/>
<dbReference type="PATRIC" id="fig|279113.9.peg.4781"/>
<protein>
    <recommendedName>
        <fullName evidence="2">Phosphatidic acid phosphatase type 2/haloperoxidase domain-containing protein</fullName>
    </recommendedName>
</protein>
<dbReference type="GO" id="GO:0006974">
    <property type="term" value="P:DNA damage response"/>
    <property type="evidence" value="ECO:0007669"/>
    <property type="project" value="TreeGrafter"/>
</dbReference>
<name>A0A127QAU2_9BURK</name>
<dbReference type="InterPro" id="IPR007488">
    <property type="entry name" value="DUF535"/>
</dbReference>
<dbReference type="AlphaFoldDB" id="A0A127QAU2"/>
<evidence type="ECO:0000256" key="1">
    <source>
        <dbReference type="SAM" id="Phobius"/>
    </source>
</evidence>
<gene>
    <name evidence="3" type="ORF">CPter91_4821</name>
</gene>
<dbReference type="Pfam" id="PF04393">
    <property type="entry name" value="DUF535"/>
    <property type="match status" value="1"/>
</dbReference>
<feature type="domain" description="Phosphatidic acid phosphatase type 2/haloperoxidase" evidence="2">
    <location>
        <begin position="57"/>
        <end position="167"/>
    </location>
</feature>
<reference evidence="3 4" key="1">
    <citation type="submission" date="2015-11" db="EMBL/GenBank/DDBJ databases">
        <title>Exploring the genomic traits of fungus-feeding bacterial genus Collimonas.</title>
        <authorList>
            <person name="Song C."/>
            <person name="Schmidt R."/>
            <person name="de Jager V."/>
            <person name="Krzyzanowska D."/>
            <person name="Jongedijk E."/>
            <person name="Cankar K."/>
            <person name="Beekwilder J."/>
            <person name="van Veen A."/>
            <person name="de Boer W."/>
            <person name="van Veen J.A."/>
            <person name="Garbeva P."/>
        </authorList>
    </citation>
    <scope>NUCLEOTIDE SEQUENCE [LARGE SCALE GENOMIC DNA]</scope>
    <source>
        <strain evidence="3 4">Ter91</strain>
    </source>
</reference>
<organism evidence="3 4">
    <name type="scientific">Collimonas pratensis</name>
    <dbReference type="NCBI Taxonomy" id="279113"/>
    <lineage>
        <taxon>Bacteria</taxon>
        <taxon>Pseudomonadati</taxon>
        <taxon>Pseudomonadota</taxon>
        <taxon>Betaproteobacteria</taxon>
        <taxon>Burkholderiales</taxon>
        <taxon>Oxalobacteraceae</taxon>
        <taxon>Collimonas</taxon>
    </lineage>
</organism>
<keyword evidence="1" id="KW-0812">Transmembrane</keyword>
<keyword evidence="1" id="KW-1133">Transmembrane helix</keyword>
<evidence type="ECO:0000313" key="3">
    <source>
        <dbReference type="EMBL" id="AMP07116.1"/>
    </source>
</evidence>
<dbReference type="PANTHER" id="PTHR38785">
    <property type="entry name" value="HOMOLOG OF VIRK"/>
    <property type="match status" value="1"/>
</dbReference>
<feature type="transmembrane region" description="Helical" evidence="1">
    <location>
        <begin position="20"/>
        <end position="45"/>
    </location>
</feature>
<sequence>MTPSSYNYLLGTTAHSGFISLPLLLALAIAEWGVYLVPTSLLALWVSGGRETRITSLKAVVTMAAAVIASKMIALLWTATQPAVDDGGYIYQPQGEYFLTPSVTIAIILATGLTLWTARAIKIKWVGVLLVMLSLAVSWAKVFLGMHYPLDIFGAGLISLAMMLAMNSKYGKVVSDGAIRFINSRLQNLSLLSELSHLFPAPAAWLKPGYRHGGQRVTLLSCLQHSPRGLSYFAKQIKLSARTLLHYRQTRRWLAYWNGSPMHASLAQATPRLLQKIYRPYQSLRLRSAERMDLLVSHYNFIVQQGLAALILQAAKSPQLLGSFSGKSGVLYEIRLSAIATLDREGELALDLCCAQQRLFSVAFTFHGNEASPAIGIGCLQGPRGSDAQERVRHATRDMFGMRPKGLMVRLVREIGRAYGCKQLILVGNRNRVMSHQVRTGQVFADYDDFWQEIGAMRRTDGEYQLSCEEIPSPNLQEIPSSKRSEARKRIDLTERAVQAALEGFSGRFARA</sequence>
<dbReference type="OrthoDB" id="1238765at2"/>
<dbReference type="Pfam" id="PF01569">
    <property type="entry name" value="PAP2"/>
    <property type="match status" value="1"/>
</dbReference>
<dbReference type="RefSeq" id="WP_082793166.1">
    <property type="nucleotide sequence ID" value="NZ_CP013234.1"/>
</dbReference>